<evidence type="ECO:0000313" key="6">
    <source>
        <dbReference type="EMBL" id="GEN34053.1"/>
    </source>
</evidence>
<proteinExistence type="predicted"/>
<feature type="domain" description="OmpR/PhoB-type" evidence="5">
    <location>
        <begin position="178"/>
        <end position="215"/>
    </location>
</feature>
<dbReference type="InterPro" id="IPR011048">
    <property type="entry name" value="Haem_d1_sf"/>
</dbReference>
<name>A0A511V8X6_9BACL</name>
<dbReference type="Gene3D" id="2.130.10.10">
    <property type="entry name" value="YVTN repeat-like/Quinoprotein amine dehydrogenase"/>
    <property type="match status" value="1"/>
</dbReference>
<dbReference type="GO" id="GO:0006355">
    <property type="term" value="P:regulation of DNA-templated transcription"/>
    <property type="evidence" value="ECO:0007669"/>
    <property type="project" value="InterPro"/>
</dbReference>
<keyword evidence="4" id="KW-0732">Signal</keyword>
<dbReference type="Proteomes" id="UP000321157">
    <property type="component" value="Unassembled WGS sequence"/>
</dbReference>
<dbReference type="SUPFAM" id="SSF46894">
    <property type="entry name" value="C-terminal effector domain of the bipartite response regulators"/>
    <property type="match status" value="1"/>
</dbReference>
<feature type="signal peptide" evidence="4">
    <location>
        <begin position="1"/>
        <end position="28"/>
    </location>
</feature>
<dbReference type="GO" id="GO:0003677">
    <property type="term" value="F:DNA binding"/>
    <property type="evidence" value="ECO:0007669"/>
    <property type="project" value="UniProtKB-KW"/>
</dbReference>
<evidence type="ECO:0000313" key="7">
    <source>
        <dbReference type="Proteomes" id="UP000321157"/>
    </source>
</evidence>
<dbReference type="SUPFAM" id="SSF51004">
    <property type="entry name" value="C-terminal (heme d1) domain of cytochrome cd1-nitrite reductase"/>
    <property type="match status" value="1"/>
</dbReference>
<comment type="caution">
    <text evidence="6">The sequence shown here is derived from an EMBL/GenBank/DDBJ whole genome shotgun (WGS) entry which is preliminary data.</text>
</comment>
<dbReference type="RefSeq" id="WP_170230191.1">
    <property type="nucleotide sequence ID" value="NZ_BJXX01000062.1"/>
</dbReference>
<evidence type="ECO:0000256" key="2">
    <source>
        <dbReference type="ARBA" id="ARBA00023125"/>
    </source>
</evidence>
<protein>
    <recommendedName>
        <fullName evidence="5">OmpR/PhoB-type domain-containing protein</fullName>
    </recommendedName>
</protein>
<dbReference type="PROSITE" id="PS51257">
    <property type="entry name" value="PROKAR_LIPOPROTEIN"/>
    <property type="match status" value="1"/>
</dbReference>
<evidence type="ECO:0000256" key="4">
    <source>
        <dbReference type="SAM" id="SignalP"/>
    </source>
</evidence>
<keyword evidence="7" id="KW-1185">Reference proteome</keyword>
<dbReference type="InterPro" id="IPR016032">
    <property type="entry name" value="Sig_transdc_resp-reg_C-effctor"/>
</dbReference>
<evidence type="ECO:0000256" key="3">
    <source>
        <dbReference type="ARBA" id="ARBA00023163"/>
    </source>
</evidence>
<reference evidence="6 7" key="1">
    <citation type="submission" date="2019-07" db="EMBL/GenBank/DDBJ databases">
        <title>Whole genome shotgun sequence of Aneurinibacillus danicus NBRC 102444.</title>
        <authorList>
            <person name="Hosoyama A."/>
            <person name="Uohara A."/>
            <person name="Ohji S."/>
            <person name="Ichikawa N."/>
        </authorList>
    </citation>
    <scope>NUCLEOTIDE SEQUENCE [LARGE SCALE GENOMIC DNA]</scope>
    <source>
        <strain evidence="6 7">NBRC 102444</strain>
    </source>
</reference>
<gene>
    <name evidence="6" type="ORF">ADA01nite_15130</name>
</gene>
<dbReference type="InterPro" id="IPR015943">
    <property type="entry name" value="WD40/YVTN_repeat-like_dom_sf"/>
</dbReference>
<dbReference type="InterPro" id="IPR001867">
    <property type="entry name" value="OmpR/PhoB-type_DNA-bd"/>
</dbReference>
<dbReference type="GO" id="GO:0000160">
    <property type="term" value="P:phosphorelay signal transduction system"/>
    <property type="evidence" value="ECO:0007669"/>
    <property type="project" value="InterPro"/>
</dbReference>
<dbReference type="Pfam" id="PF00486">
    <property type="entry name" value="Trans_reg_C"/>
    <property type="match status" value="1"/>
</dbReference>
<evidence type="ECO:0000259" key="5">
    <source>
        <dbReference type="Pfam" id="PF00486"/>
    </source>
</evidence>
<accession>A0A511V8X6</accession>
<organism evidence="6 7">
    <name type="scientific">Aneurinibacillus danicus</name>
    <dbReference type="NCBI Taxonomy" id="267746"/>
    <lineage>
        <taxon>Bacteria</taxon>
        <taxon>Bacillati</taxon>
        <taxon>Bacillota</taxon>
        <taxon>Bacilli</taxon>
        <taxon>Bacillales</taxon>
        <taxon>Paenibacillaceae</taxon>
        <taxon>Aneurinibacillus group</taxon>
        <taxon>Aneurinibacillus</taxon>
    </lineage>
</organism>
<feature type="chain" id="PRO_5021838982" description="OmpR/PhoB-type domain-containing protein" evidence="4">
    <location>
        <begin position="29"/>
        <end position="221"/>
    </location>
</feature>
<keyword evidence="1" id="KW-0805">Transcription regulation</keyword>
<keyword evidence="3" id="KW-0804">Transcription</keyword>
<sequence>MSKKCPAFGLLLAFLWLALAGCQPSAFARISDSDSVLAVANVREKTVSFLETESGKTVATWKPDFSFARMLLLPDRHTVLLYGKNEEEAHTLDGKQKGEIKVGPSPLTMLLDEKKNLLYVVDLQDATLREIALADRRVTRTFRMNESPMGGLLMSDRKELWIGGHGRGDLPEEDVSVFSSETGQKQRTMDTHIKTLRMKLGEHAGLIQTVRGIGCKFEVQI</sequence>
<dbReference type="AlphaFoldDB" id="A0A511V8X6"/>
<dbReference type="EMBL" id="BJXX01000062">
    <property type="protein sequence ID" value="GEN34053.1"/>
    <property type="molecule type" value="Genomic_DNA"/>
</dbReference>
<evidence type="ECO:0000256" key="1">
    <source>
        <dbReference type="ARBA" id="ARBA00023015"/>
    </source>
</evidence>
<keyword evidence="2" id="KW-0238">DNA-binding</keyword>